<protein>
    <recommendedName>
        <fullName evidence="3">Mesenteric estrogen-dependent adipogenesis protein</fullName>
    </recommendedName>
</protein>
<organism evidence="1 2">
    <name type="scientific">Mugilogobius chulae</name>
    <name type="common">yellowstripe goby</name>
    <dbReference type="NCBI Taxonomy" id="88201"/>
    <lineage>
        <taxon>Eukaryota</taxon>
        <taxon>Metazoa</taxon>
        <taxon>Chordata</taxon>
        <taxon>Craniata</taxon>
        <taxon>Vertebrata</taxon>
        <taxon>Euteleostomi</taxon>
        <taxon>Actinopterygii</taxon>
        <taxon>Neopterygii</taxon>
        <taxon>Teleostei</taxon>
        <taxon>Neoteleostei</taxon>
        <taxon>Acanthomorphata</taxon>
        <taxon>Gobiaria</taxon>
        <taxon>Gobiiformes</taxon>
        <taxon>Gobioidei</taxon>
        <taxon>Gobiidae</taxon>
        <taxon>Gobionellinae</taxon>
        <taxon>Mugilogobius</taxon>
    </lineage>
</organism>
<dbReference type="Proteomes" id="UP001460270">
    <property type="component" value="Unassembled WGS sequence"/>
</dbReference>
<proteinExistence type="predicted"/>
<dbReference type="AlphaFoldDB" id="A0AAW0PHE8"/>
<reference evidence="2" key="1">
    <citation type="submission" date="2024-04" db="EMBL/GenBank/DDBJ databases">
        <title>Salinicola lusitanus LLJ914,a marine bacterium isolated from the Okinawa Trough.</title>
        <authorList>
            <person name="Li J."/>
        </authorList>
    </citation>
    <scope>NUCLEOTIDE SEQUENCE [LARGE SCALE GENOMIC DNA]</scope>
</reference>
<accession>A0AAW0PHE8</accession>
<dbReference type="EMBL" id="JBBPFD010000005">
    <property type="protein sequence ID" value="KAK7925390.1"/>
    <property type="molecule type" value="Genomic_DNA"/>
</dbReference>
<gene>
    <name evidence="1" type="ORF">WMY93_007700</name>
</gene>
<keyword evidence="2" id="KW-1185">Reference proteome</keyword>
<evidence type="ECO:0000313" key="1">
    <source>
        <dbReference type="EMBL" id="KAK7925390.1"/>
    </source>
</evidence>
<comment type="caution">
    <text evidence="1">The sequence shown here is derived from an EMBL/GenBank/DDBJ whole genome shotgun (WGS) entry which is preliminary data.</text>
</comment>
<sequence length="205" mass="23897">MSRDTQDKLTVTEVEEFLRRPPSGFSVQFYGSGYFIKSDAEQNLVLIDDFHIDTGKIVFTNSLKRKVKMHNLGQYTSVRKRLLSKRIYLLSTAWEQTAAKTSRELKHFVVSIDGNDPYIKWQMEKGLDWATASVAGESYRVNIDLTEALETWSSNSSNLRDNNETVSKTLVWKDAFFTLKYYSDAMFDFPYWFGFSKRKFKLKIT</sequence>
<name>A0AAW0PHE8_9GOBI</name>
<evidence type="ECO:0000313" key="2">
    <source>
        <dbReference type="Proteomes" id="UP001460270"/>
    </source>
</evidence>
<evidence type="ECO:0008006" key="3">
    <source>
        <dbReference type="Google" id="ProtNLM"/>
    </source>
</evidence>